<accession>A0A8H3QQ34</accession>
<protein>
    <submittedName>
        <fullName evidence="2">Uncharacterized protein</fullName>
    </submittedName>
</protein>
<sequence>MSLTNTLRWKFGLSKITSTMRRLYGMLVLKPGFLSRSTCRNPTTLFRIRFPEESVLLHMSSLRTDDKPTDFHENPETNHQNGSCKGNTHSSLPRRPPDHASHLGRDDRKVELVNDSQKITQTKSPKSDTRIQKNSTPKDYPDSQTSLTYREDHSYRKCGIPSKTPLKYIITGQEQRYKDSGMKRKNHLIRRELTTTQLVDPRTSEMERQELNTRETRIGCVHRRLEQRLECESK</sequence>
<feature type="region of interest" description="Disordered" evidence="1">
    <location>
        <begin position="66"/>
        <end position="146"/>
    </location>
</feature>
<dbReference type="Proteomes" id="UP000615446">
    <property type="component" value="Unassembled WGS sequence"/>
</dbReference>
<organism evidence="2 3">
    <name type="scientific">Rhizophagus clarus</name>
    <dbReference type="NCBI Taxonomy" id="94130"/>
    <lineage>
        <taxon>Eukaryota</taxon>
        <taxon>Fungi</taxon>
        <taxon>Fungi incertae sedis</taxon>
        <taxon>Mucoromycota</taxon>
        <taxon>Glomeromycotina</taxon>
        <taxon>Glomeromycetes</taxon>
        <taxon>Glomerales</taxon>
        <taxon>Glomeraceae</taxon>
        <taxon>Rhizophagus</taxon>
    </lineage>
</organism>
<dbReference type="EMBL" id="BLAL01000175">
    <property type="protein sequence ID" value="GES87993.1"/>
    <property type="molecule type" value="Genomic_DNA"/>
</dbReference>
<feature type="compositionally biased region" description="Polar residues" evidence="1">
    <location>
        <begin position="77"/>
        <end position="91"/>
    </location>
</feature>
<gene>
    <name evidence="2" type="ORF">RCL2_001495600</name>
</gene>
<feature type="compositionally biased region" description="Basic and acidic residues" evidence="1">
    <location>
        <begin position="66"/>
        <end position="76"/>
    </location>
</feature>
<dbReference type="AlphaFoldDB" id="A0A8H3QQ34"/>
<comment type="caution">
    <text evidence="2">The sequence shown here is derived from an EMBL/GenBank/DDBJ whole genome shotgun (WGS) entry which is preliminary data.</text>
</comment>
<evidence type="ECO:0000256" key="1">
    <source>
        <dbReference type="SAM" id="MobiDB-lite"/>
    </source>
</evidence>
<feature type="compositionally biased region" description="Basic and acidic residues" evidence="1">
    <location>
        <begin position="95"/>
        <end position="112"/>
    </location>
</feature>
<name>A0A8H3QQ34_9GLOM</name>
<feature type="compositionally biased region" description="Polar residues" evidence="1">
    <location>
        <begin position="114"/>
        <end position="124"/>
    </location>
</feature>
<reference evidence="2" key="1">
    <citation type="submission" date="2019-10" db="EMBL/GenBank/DDBJ databases">
        <title>Conservation and host-specific expression of non-tandemly repeated heterogenous ribosome RNA gene in arbuscular mycorrhizal fungi.</title>
        <authorList>
            <person name="Maeda T."/>
            <person name="Kobayashi Y."/>
            <person name="Nakagawa T."/>
            <person name="Ezawa T."/>
            <person name="Yamaguchi K."/>
            <person name="Bino T."/>
            <person name="Nishimoto Y."/>
            <person name="Shigenobu S."/>
            <person name="Kawaguchi M."/>
        </authorList>
    </citation>
    <scope>NUCLEOTIDE SEQUENCE</scope>
    <source>
        <strain evidence="2">HR1</strain>
    </source>
</reference>
<proteinExistence type="predicted"/>
<feature type="compositionally biased region" description="Polar residues" evidence="1">
    <location>
        <begin position="132"/>
        <end position="146"/>
    </location>
</feature>
<evidence type="ECO:0000313" key="2">
    <source>
        <dbReference type="EMBL" id="GES87993.1"/>
    </source>
</evidence>
<evidence type="ECO:0000313" key="3">
    <source>
        <dbReference type="Proteomes" id="UP000615446"/>
    </source>
</evidence>